<feature type="compositionally biased region" description="Basic and acidic residues" evidence="1">
    <location>
        <begin position="152"/>
        <end position="162"/>
    </location>
</feature>
<proteinExistence type="predicted"/>
<evidence type="ECO:0000313" key="3">
    <source>
        <dbReference type="Proteomes" id="UP000296049"/>
    </source>
</evidence>
<dbReference type="Proteomes" id="UP000296049">
    <property type="component" value="Unassembled WGS sequence"/>
</dbReference>
<evidence type="ECO:0000313" key="2">
    <source>
        <dbReference type="EMBL" id="EOB00077.1"/>
    </source>
</evidence>
<feature type="region of interest" description="Disordered" evidence="1">
    <location>
        <begin position="136"/>
        <end position="162"/>
    </location>
</feature>
<dbReference type="AlphaFoldDB" id="R0JSC0"/>
<keyword evidence="3" id="KW-1185">Reference proteome</keyword>
<protein>
    <submittedName>
        <fullName evidence="2">Uncharacterized protein</fullName>
    </submittedName>
</protein>
<sequence length="351" mass="39410">MASKHDCEPTKNLSLAETHSEPMNLKVKSPGEASHMGRASAPKSGTYVPSDEQFFHLNTVKGHTSEVHTLKVYGSSQALRADLVNECQDSDCRNKYSGEESNCMHETSYNHMSRTKYSRSVPIWPHELVGYHQQSPFRSADNDPNSDFMSADEDRVEPTEENEIKLKPEKYLFFSYPGTTPPSLISEYTETCNTMDITVLQSAKESCRRVGDNCSGLLPLGYFSSRRPDKSHLNTTCGKLSCPTLSTNLPPPAMQSTDQTFGLAGRTRQRQLITSEAESSFRLHFHSLSAHREGNSGGWAFSAYALTFLRLLTKTFQWKMLNVTRKRTQSLKQSYKETAGDIMGLQPLLRT</sequence>
<name>R0JSC0_ANAPL</name>
<organism evidence="2 3">
    <name type="scientific">Anas platyrhynchos</name>
    <name type="common">Mallard</name>
    <name type="synonym">Anas boschas</name>
    <dbReference type="NCBI Taxonomy" id="8839"/>
    <lineage>
        <taxon>Eukaryota</taxon>
        <taxon>Metazoa</taxon>
        <taxon>Chordata</taxon>
        <taxon>Craniata</taxon>
        <taxon>Vertebrata</taxon>
        <taxon>Euteleostomi</taxon>
        <taxon>Archelosauria</taxon>
        <taxon>Archosauria</taxon>
        <taxon>Dinosauria</taxon>
        <taxon>Saurischia</taxon>
        <taxon>Theropoda</taxon>
        <taxon>Coelurosauria</taxon>
        <taxon>Aves</taxon>
        <taxon>Neognathae</taxon>
        <taxon>Galloanserae</taxon>
        <taxon>Anseriformes</taxon>
        <taxon>Anatidae</taxon>
        <taxon>Anatinae</taxon>
        <taxon>Anas</taxon>
    </lineage>
</organism>
<gene>
    <name evidence="2" type="ORF">Anapl_17408</name>
</gene>
<feature type="compositionally biased region" description="Polar residues" evidence="1">
    <location>
        <begin position="136"/>
        <end position="148"/>
    </location>
</feature>
<dbReference type="EMBL" id="KB743238">
    <property type="protein sequence ID" value="EOB00077.1"/>
    <property type="molecule type" value="Genomic_DNA"/>
</dbReference>
<reference evidence="3" key="1">
    <citation type="journal article" date="2013" name="Nat. Genet.">
        <title>The duck genome and transcriptome provide insight into an avian influenza virus reservoir species.</title>
        <authorList>
            <person name="Huang Y."/>
            <person name="Li Y."/>
            <person name="Burt D.W."/>
            <person name="Chen H."/>
            <person name="Zhang Y."/>
            <person name="Qian W."/>
            <person name="Kim H."/>
            <person name="Gan S."/>
            <person name="Zhao Y."/>
            <person name="Li J."/>
            <person name="Yi K."/>
            <person name="Feng H."/>
            <person name="Zhu P."/>
            <person name="Li B."/>
            <person name="Liu Q."/>
            <person name="Fairley S."/>
            <person name="Magor K.E."/>
            <person name="Du Z."/>
            <person name="Hu X."/>
            <person name="Goodman L."/>
            <person name="Tafer H."/>
            <person name="Vignal A."/>
            <person name="Lee T."/>
            <person name="Kim K.W."/>
            <person name="Sheng Z."/>
            <person name="An Y."/>
            <person name="Searle S."/>
            <person name="Herrero J."/>
            <person name="Groenen M.A."/>
            <person name="Crooijmans R.P."/>
            <person name="Faraut T."/>
            <person name="Cai Q."/>
            <person name="Webster R.G."/>
            <person name="Aldridge J.R."/>
            <person name="Warren W.C."/>
            <person name="Bartschat S."/>
            <person name="Kehr S."/>
            <person name="Marz M."/>
            <person name="Stadler P.F."/>
            <person name="Smith J."/>
            <person name="Kraus R.H."/>
            <person name="Zhao Y."/>
            <person name="Ren L."/>
            <person name="Fei J."/>
            <person name="Morisson M."/>
            <person name="Kaiser P."/>
            <person name="Griffin D.K."/>
            <person name="Rao M."/>
            <person name="Pitel F."/>
            <person name="Wang J."/>
            <person name="Li N."/>
        </authorList>
    </citation>
    <scope>NUCLEOTIDE SEQUENCE [LARGE SCALE GENOMIC DNA]</scope>
</reference>
<accession>R0JSC0</accession>
<feature type="region of interest" description="Disordered" evidence="1">
    <location>
        <begin position="1"/>
        <end position="47"/>
    </location>
</feature>
<evidence type="ECO:0000256" key="1">
    <source>
        <dbReference type="SAM" id="MobiDB-lite"/>
    </source>
</evidence>